<dbReference type="RefSeq" id="WP_161348057.1">
    <property type="nucleotide sequence ID" value="NZ_BMGW01000011.1"/>
</dbReference>
<evidence type="ECO:0000256" key="5">
    <source>
        <dbReference type="SAM" id="SignalP"/>
    </source>
</evidence>
<dbReference type="EMBL" id="WWNR01000011">
    <property type="protein sequence ID" value="MZQ90676.1"/>
    <property type="molecule type" value="Genomic_DNA"/>
</dbReference>
<keyword evidence="2" id="KW-0472">Membrane</keyword>
<feature type="chain" id="PRO_5026704128" description="C-type lysozyme inhibitor domain-containing protein" evidence="5">
    <location>
        <begin position="19"/>
        <end position="108"/>
    </location>
</feature>
<sequence>MRLGVFALLALLPAPASAAEVLLLEFLCRGEQRIPVAHVLDGDAPGHAVIWYDGAMTVLPQVPAASGIAYAEPGYGLIWREKGVEGHLARALPGGAEEDLLFDCRLAG</sequence>
<keyword evidence="4" id="KW-0449">Lipoprotein</keyword>
<keyword evidence="8" id="KW-1185">Reference proteome</keyword>
<accession>A0A6L8VLQ9</accession>
<feature type="domain" description="C-type lysozyme inhibitor" evidence="6">
    <location>
        <begin position="26"/>
        <end position="90"/>
    </location>
</feature>
<dbReference type="AlphaFoldDB" id="A0A6L8VLQ9"/>
<evidence type="ECO:0000256" key="3">
    <source>
        <dbReference type="ARBA" id="ARBA00023139"/>
    </source>
</evidence>
<keyword evidence="3" id="KW-0564">Palmitate</keyword>
<gene>
    <name evidence="7" type="ORF">GS660_16395</name>
</gene>
<evidence type="ECO:0000259" key="6">
    <source>
        <dbReference type="Pfam" id="PF09864"/>
    </source>
</evidence>
<reference evidence="7 8" key="1">
    <citation type="submission" date="2020-01" db="EMBL/GenBank/DDBJ databases">
        <title>Frigidibacter albus SP32T (=CGMCC 1.13995T).</title>
        <authorList>
            <person name="Liao X."/>
        </authorList>
    </citation>
    <scope>NUCLEOTIDE SEQUENCE [LARGE SCALE GENOMIC DNA]</scope>
    <source>
        <strain evidence="7 8">SP32</strain>
    </source>
</reference>
<proteinExistence type="predicted"/>
<comment type="caution">
    <text evidence="7">The sequence shown here is derived from an EMBL/GenBank/DDBJ whole genome shotgun (WGS) entry which is preliminary data.</text>
</comment>
<dbReference type="OrthoDB" id="9899966at2"/>
<dbReference type="Proteomes" id="UP000477083">
    <property type="component" value="Unassembled WGS sequence"/>
</dbReference>
<evidence type="ECO:0000256" key="1">
    <source>
        <dbReference type="ARBA" id="ARBA00022729"/>
    </source>
</evidence>
<evidence type="ECO:0000256" key="2">
    <source>
        <dbReference type="ARBA" id="ARBA00023136"/>
    </source>
</evidence>
<name>A0A6L8VLQ9_9RHOB</name>
<evidence type="ECO:0000313" key="8">
    <source>
        <dbReference type="Proteomes" id="UP000477083"/>
    </source>
</evidence>
<evidence type="ECO:0000256" key="4">
    <source>
        <dbReference type="ARBA" id="ARBA00023288"/>
    </source>
</evidence>
<dbReference type="Pfam" id="PF09864">
    <property type="entry name" value="MliC"/>
    <property type="match status" value="1"/>
</dbReference>
<protein>
    <recommendedName>
        <fullName evidence="6">C-type lysozyme inhibitor domain-containing protein</fullName>
    </recommendedName>
</protein>
<dbReference type="InterPro" id="IPR018660">
    <property type="entry name" value="MliC"/>
</dbReference>
<dbReference type="InterPro" id="IPR036328">
    <property type="entry name" value="MliC_sf"/>
</dbReference>
<evidence type="ECO:0000313" key="7">
    <source>
        <dbReference type="EMBL" id="MZQ90676.1"/>
    </source>
</evidence>
<dbReference type="Gene3D" id="2.40.128.200">
    <property type="match status" value="1"/>
</dbReference>
<organism evidence="7 8">
    <name type="scientific">Frigidibacter albus</name>
    <dbReference type="NCBI Taxonomy" id="1465486"/>
    <lineage>
        <taxon>Bacteria</taxon>
        <taxon>Pseudomonadati</taxon>
        <taxon>Pseudomonadota</taxon>
        <taxon>Alphaproteobacteria</taxon>
        <taxon>Rhodobacterales</taxon>
        <taxon>Paracoccaceae</taxon>
        <taxon>Frigidibacter</taxon>
    </lineage>
</organism>
<feature type="signal peptide" evidence="5">
    <location>
        <begin position="1"/>
        <end position="18"/>
    </location>
</feature>
<dbReference type="SUPFAM" id="SSF141488">
    <property type="entry name" value="YdhA-like"/>
    <property type="match status" value="1"/>
</dbReference>
<keyword evidence="1 5" id="KW-0732">Signal</keyword>